<dbReference type="Proteomes" id="UP001634394">
    <property type="component" value="Unassembled WGS sequence"/>
</dbReference>
<evidence type="ECO:0000313" key="2">
    <source>
        <dbReference type="EMBL" id="KAL3890392.1"/>
    </source>
</evidence>
<accession>A0ABD3XZ65</accession>
<dbReference type="EMBL" id="JBJQND010000001">
    <property type="protein sequence ID" value="KAL3890392.1"/>
    <property type="molecule type" value="Genomic_DNA"/>
</dbReference>
<feature type="non-terminal residue" evidence="2">
    <location>
        <position position="188"/>
    </location>
</feature>
<evidence type="ECO:0000256" key="1">
    <source>
        <dbReference type="SAM" id="MobiDB-lite"/>
    </source>
</evidence>
<reference evidence="2 3" key="1">
    <citation type="submission" date="2024-11" db="EMBL/GenBank/DDBJ databases">
        <title>Chromosome-level genome assembly of the freshwater bivalve Anodonta woodiana.</title>
        <authorList>
            <person name="Chen X."/>
        </authorList>
    </citation>
    <scope>NUCLEOTIDE SEQUENCE [LARGE SCALE GENOMIC DNA]</scope>
    <source>
        <strain evidence="2">MN2024</strain>
        <tissue evidence="2">Gills</tissue>
    </source>
</reference>
<proteinExistence type="predicted"/>
<sequence length="188" mass="21794">MKLTALLGKNIHHQYLVKSATIEALKRQLNSILTEEQLQTFYSKLDKDPKRLSAKLYKARERKLKSHDLKPGHCCEETSDDETSSNNKCKKNNRRKRKNSKHSIAETNPIVTNSVVNLSKLELTEAEIKLLSKGLSLCPRPKTYDRGKLKNDTEEFCRRLRLKAHFALHPMNKPEENLICDQPIFRNK</sequence>
<feature type="region of interest" description="Disordered" evidence="1">
    <location>
        <begin position="69"/>
        <end position="105"/>
    </location>
</feature>
<protein>
    <submittedName>
        <fullName evidence="2">Uncharacterized protein</fullName>
    </submittedName>
</protein>
<gene>
    <name evidence="2" type="ORF">ACJMK2_002675</name>
</gene>
<dbReference type="AlphaFoldDB" id="A0ABD3XZ65"/>
<feature type="compositionally biased region" description="Basic residues" evidence="1">
    <location>
        <begin position="88"/>
        <end position="101"/>
    </location>
</feature>
<comment type="caution">
    <text evidence="2">The sequence shown here is derived from an EMBL/GenBank/DDBJ whole genome shotgun (WGS) entry which is preliminary data.</text>
</comment>
<name>A0ABD3XZ65_SINWO</name>
<organism evidence="2 3">
    <name type="scientific">Sinanodonta woodiana</name>
    <name type="common">Chinese pond mussel</name>
    <name type="synonym">Anodonta woodiana</name>
    <dbReference type="NCBI Taxonomy" id="1069815"/>
    <lineage>
        <taxon>Eukaryota</taxon>
        <taxon>Metazoa</taxon>
        <taxon>Spiralia</taxon>
        <taxon>Lophotrochozoa</taxon>
        <taxon>Mollusca</taxon>
        <taxon>Bivalvia</taxon>
        <taxon>Autobranchia</taxon>
        <taxon>Heteroconchia</taxon>
        <taxon>Palaeoheterodonta</taxon>
        <taxon>Unionida</taxon>
        <taxon>Unionoidea</taxon>
        <taxon>Unionidae</taxon>
        <taxon>Unioninae</taxon>
        <taxon>Sinanodonta</taxon>
    </lineage>
</organism>
<keyword evidence="3" id="KW-1185">Reference proteome</keyword>
<evidence type="ECO:0000313" key="3">
    <source>
        <dbReference type="Proteomes" id="UP001634394"/>
    </source>
</evidence>